<evidence type="ECO:0000256" key="10">
    <source>
        <dbReference type="ARBA" id="ARBA00023125"/>
    </source>
</evidence>
<evidence type="ECO:0000256" key="4">
    <source>
        <dbReference type="ARBA" id="ARBA00022695"/>
    </source>
</evidence>
<dbReference type="InterPro" id="IPR006171">
    <property type="entry name" value="TOPRIM_dom"/>
</dbReference>
<feature type="coiled-coil region" evidence="15">
    <location>
        <begin position="415"/>
        <end position="442"/>
    </location>
</feature>
<organism evidence="17 18">
    <name type="scientific">Desulfuribacillus stibiiarsenatis</name>
    <dbReference type="NCBI Taxonomy" id="1390249"/>
    <lineage>
        <taxon>Bacteria</taxon>
        <taxon>Bacillati</taxon>
        <taxon>Bacillota</taxon>
        <taxon>Desulfuribacillia</taxon>
        <taxon>Desulfuribacillales</taxon>
        <taxon>Desulfuribacillaceae</taxon>
        <taxon>Desulfuribacillus</taxon>
    </lineage>
</organism>
<dbReference type="EC" id="2.7.7.101" evidence="12"/>
<dbReference type="GO" id="GO:0003899">
    <property type="term" value="F:DNA-directed RNA polymerase activity"/>
    <property type="evidence" value="ECO:0007669"/>
    <property type="project" value="UniProtKB-UniRule"/>
</dbReference>
<evidence type="ECO:0000313" key="17">
    <source>
        <dbReference type="EMBL" id="OEH86171.1"/>
    </source>
</evidence>
<keyword evidence="2 12" id="KW-0639">Primosome</keyword>
<comment type="cofactor">
    <cofactor evidence="12 13 14">
        <name>Zn(2+)</name>
        <dbReference type="ChEBI" id="CHEBI:29105"/>
    </cofactor>
    <text evidence="12 13 14">Binds 1 zinc ion per monomer.</text>
</comment>
<keyword evidence="8 12" id="KW-0862">Zinc</keyword>
<keyword evidence="11 12" id="KW-0804">Transcription</keyword>
<evidence type="ECO:0000313" key="18">
    <source>
        <dbReference type="Proteomes" id="UP000095255"/>
    </source>
</evidence>
<dbReference type="InterPro" id="IPR034151">
    <property type="entry name" value="TOPRIM_DnaG_bac"/>
</dbReference>
<dbReference type="InterPro" id="IPR019475">
    <property type="entry name" value="DNA_primase_DnaB-bd"/>
</dbReference>
<dbReference type="SMART" id="SM00493">
    <property type="entry name" value="TOPRIM"/>
    <property type="match status" value="1"/>
</dbReference>
<evidence type="ECO:0000256" key="3">
    <source>
        <dbReference type="ARBA" id="ARBA00022679"/>
    </source>
</evidence>
<dbReference type="NCBIfam" id="TIGR01391">
    <property type="entry name" value="dnaG"/>
    <property type="match status" value="1"/>
</dbReference>
<feature type="coiled-coil region" evidence="15">
    <location>
        <begin position="567"/>
        <end position="606"/>
    </location>
</feature>
<dbReference type="InterPro" id="IPR030846">
    <property type="entry name" value="DnaG_bac"/>
</dbReference>
<dbReference type="Pfam" id="PF10410">
    <property type="entry name" value="DnaB_bind"/>
    <property type="match status" value="1"/>
</dbReference>
<evidence type="ECO:0000256" key="13">
    <source>
        <dbReference type="PIRNR" id="PIRNR002811"/>
    </source>
</evidence>
<dbReference type="InterPro" id="IPR006295">
    <property type="entry name" value="DNA_primase_DnaG"/>
</dbReference>
<reference evidence="17 18" key="1">
    <citation type="submission" date="2016-09" db="EMBL/GenBank/DDBJ databases">
        <title>Desulfuribacillus arsenicus sp. nov., an obligately anaerobic, dissimilatory arsenic- and antimonate-reducing bacterium isolated from anoxic sediments.</title>
        <authorList>
            <person name="Abin C.A."/>
            <person name="Hollibaugh J.T."/>
        </authorList>
    </citation>
    <scope>NUCLEOTIDE SEQUENCE [LARGE SCALE GENOMIC DNA]</scope>
    <source>
        <strain evidence="17 18">MLFW-2</strain>
    </source>
</reference>
<dbReference type="Gene3D" id="3.90.580.10">
    <property type="entry name" value="Zinc finger, CHC2-type domain"/>
    <property type="match status" value="1"/>
</dbReference>
<dbReference type="InterPro" id="IPR037068">
    <property type="entry name" value="DNA_primase_core_N_sf"/>
</dbReference>
<dbReference type="InterPro" id="IPR036977">
    <property type="entry name" value="DNA_primase_Znf_CHC2"/>
</dbReference>
<dbReference type="InterPro" id="IPR016136">
    <property type="entry name" value="DNA_helicase_N/primase_C"/>
</dbReference>
<keyword evidence="1 12" id="KW-0240">DNA-directed RNA polymerase</keyword>
<dbReference type="PIRSF" id="PIRSF002811">
    <property type="entry name" value="DnaG"/>
    <property type="match status" value="1"/>
</dbReference>
<evidence type="ECO:0000256" key="5">
    <source>
        <dbReference type="ARBA" id="ARBA00022705"/>
    </source>
</evidence>
<comment type="subunit">
    <text evidence="12">Monomer. Interacts with DnaB.</text>
</comment>
<dbReference type="CDD" id="cd03364">
    <property type="entry name" value="TOPRIM_DnaG_primases"/>
    <property type="match status" value="1"/>
</dbReference>
<dbReference type="InterPro" id="IPR013264">
    <property type="entry name" value="DNAG_N"/>
</dbReference>
<evidence type="ECO:0000256" key="9">
    <source>
        <dbReference type="ARBA" id="ARBA00022842"/>
    </source>
</evidence>
<dbReference type="Gene3D" id="3.40.1360.10">
    <property type="match status" value="1"/>
</dbReference>
<dbReference type="InterPro" id="IPR050219">
    <property type="entry name" value="DnaG_primase"/>
</dbReference>
<dbReference type="GO" id="GO:0005737">
    <property type="term" value="C:cytoplasm"/>
    <property type="evidence" value="ECO:0007669"/>
    <property type="project" value="TreeGrafter"/>
</dbReference>
<evidence type="ECO:0000259" key="16">
    <source>
        <dbReference type="PROSITE" id="PS50880"/>
    </source>
</evidence>
<dbReference type="GO" id="GO:0003677">
    <property type="term" value="F:DNA binding"/>
    <property type="evidence" value="ECO:0007669"/>
    <property type="project" value="UniProtKB-KW"/>
</dbReference>
<dbReference type="Pfam" id="PF08275">
    <property type="entry name" value="DNAG_N"/>
    <property type="match status" value="1"/>
</dbReference>
<evidence type="ECO:0000256" key="2">
    <source>
        <dbReference type="ARBA" id="ARBA00022515"/>
    </source>
</evidence>
<dbReference type="AlphaFoldDB" id="A0A1E5L7R1"/>
<dbReference type="FunFam" id="3.90.980.10:FF:000001">
    <property type="entry name" value="DNA primase"/>
    <property type="match status" value="1"/>
</dbReference>
<dbReference type="STRING" id="1390249.BHU72_11565"/>
<dbReference type="SUPFAM" id="SSF56731">
    <property type="entry name" value="DNA primase core"/>
    <property type="match status" value="1"/>
</dbReference>
<dbReference type="GO" id="GO:1990077">
    <property type="term" value="C:primosome complex"/>
    <property type="evidence" value="ECO:0007669"/>
    <property type="project" value="UniProtKB-KW"/>
</dbReference>
<accession>A0A1E5L7R1</accession>
<keyword evidence="5 12" id="KW-0235">DNA replication</keyword>
<keyword evidence="9" id="KW-0460">Magnesium</keyword>
<dbReference type="RefSeq" id="WP_069701399.1">
    <property type="nucleotide sequence ID" value="NZ_MJAT01000006.1"/>
</dbReference>
<comment type="function">
    <text evidence="12 13">RNA polymerase that catalyzes the synthesis of short RNA molecules used as primers for DNA polymerase during DNA replication.</text>
</comment>
<keyword evidence="18" id="KW-1185">Reference proteome</keyword>
<evidence type="ECO:0000256" key="6">
    <source>
        <dbReference type="ARBA" id="ARBA00022723"/>
    </source>
</evidence>
<keyword evidence="15" id="KW-0175">Coiled coil</keyword>
<comment type="catalytic activity">
    <reaction evidence="12">
        <text>ssDNA + n NTP = ssDNA/pppN(pN)n-1 hybrid + (n-1) diphosphate.</text>
        <dbReference type="EC" id="2.7.7.101"/>
    </reaction>
</comment>
<evidence type="ECO:0000256" key="7">
    <source>
        <dbReference type="ARBA" id="ARBA00022771"/>
    </source>
</evidence>
<evidence type="ECO:0000256" key="12">
    <source>
        <dbReference type="HAMAP-Rule" id="MF_00974"/>
    </source>
</evidence>
<evidence type="ECO:0000256" key="8">
    <source>
        <dbReference type="ARBA" id="ARBA00022833"/>
    </source>
</evidence>
<dbReference type="SMART" id="SM00400">
    <property type="entry name" value="ZnF_CHCC"/>
    <property type="match status" value="1"/>
</dbReference>
<evidence type="ECO:0000256" key="11">
    <source>
        <dbReference type="ARBA" id="ARBA00023163"/>
    </source>
</evidence>
<dbReference type="OrthoDB" id="9803773at2"/>
<evidence type="ECO:0000256" key="15">
    <source>
        <dbReference type="SAM" id="Coils"/>
    </source>
</evidence>
<name>A0A1E5L7R1_9FIRM</name>
<dbReference type="PROSITE" id="PS50880">
    <property type="entry name" value="TOPRIM"/>
    <property type="match status" value="1"/>
</dbReference>
<comment type="caution">
    <text evidence="17">The sequence shown here is derived from an EMBL/GenBank/DDBJ whole genome shotgun (WGS) entry which is preliminary data.</text>
</comment>
<protein>
    <recommendedName>
        <fullName evidence="12 13">DNA primase</fullName>
        <ecNumber evidence="12">2.7.7.101</ecNumber>
    </recommendedName>
</protein>
<keyword evidence="4 12" id="KW-0548">Nucleotidyltransferase</keyword>
<dbReference type="HAMAP" id="MF_00974">
    <property type="entry name" value="DNA_primase_DnaG"/>
    <property type="match status" value="1"/>
</dbReference>
<dbReference type="PANTHER" id="PTHR30313:SF2">
    <property type="entry name" value="DNA PRIMASE"/>
    <property type="match status" value="1"/>
</dbReference>
<dbReference type="Pfam" id="PF13155">
    <property type="entry name" value="Toprim_2"/>
    <property type="match status" value="1"/>
</dbReference>
<keyword evidence="3 12" id="KW-0808">Transferase</keyword>
<dbReference type="PANTHER" id="PTHR30313">
    <property type="entry name" value="DNA PRIMASE"/>
    <property type="match status" value="1"/>
</dbReference>
<gene>
    <name evidence="12" type="primary">dnaG</name>
    <name evidence="17" type="ORF">BHU72_11565</name>
</gene>
<dbReference type="GO" id="GO:0008270">
    <property type="term" value="F:zinc ion binding"/>
    <property type="evidence" value="ECO:0007669"/>
    <property type="project" value="UniProtKB-UniRule"/>
</dbReference>
<evidence type="ECO:0000256" key="1">
    <source>
        <dbReference type="ARBA" id="ARBA00022478"/>
    </source>
</evidence>
<dbReference type="GO" id="GO:0006269">
    <property type="term" value="P:DNA replication, synthesis of primer"/>
    <property type="evidence" value="ECO:0007669"/>
    <property type="project" value="UniProtKB-UniRule"/>
</dbReference>
<dbReference type="InterPro" id="IPR002694">
    <property type="entry name" value="Znf_CHC2"/>
</dbReference>
<dbReference type="EMBL" id="MJAT01000006">
    <property type="protein sequence ID" value="OEH86171.1"/>
    <property type="molecule type" value="Genomic_DNA"/>
</dbReference>
<dbReference type="Gene3D" id="3.90.980.10">
    <property type="entry name" value="DNA primase, catalytic core, N-terminal domain"/>
    <property type="match status" value="1"/>
</dbReference>
<dbReference type="FunFam" id="3.90.580.10:FF:000001">
    <property type="entry name" value="DNA primase"/>
    <property type="match status" value="1"/>
</dbReference>
<feature type="domain" description="Toprim" evidence="16">
    <location>
        <begin position="261"/>
        <end position="342"/>
    </location>
</feature>
<dbReference type="Pfam" id="PF01807">
    <property type="entry name" value="Zn_ribbon_DnaG"/>
    <property type="match status" value="1"/>
</dbReference>
<keyword evidence="7 12" id="KW-0863">Zinc-finger</keyword>
<comment type="domain">
    <text evidence="12">Contains an N-terminal zinc-binding domain, a central core domain that contains the primase activity, and a C-terminal DnaB-binding domain.</text>
</comment>
<sequence>MAKERISEDVIEDIRNRFDIVEVISRYIDLKKKGRTYFGLCPFHSEKSPSFAVSSDKQIYHCFGCGAGGNTLSFLMNIEGWSFPETLKNLAEEAGINLPVQEDNHNQEDQQQRTRLYTSHELAAKYYHYILLETDSGKQAFQYLENRGFTRKIIEEFQIGFVPDSYDTILNFLMRRGFHEEELELGGLITKSTKSNRYYDRFRNRIMFPIWDGQGRVIAFGGRILDQGEPKYLNTNETPIFNKSKVLYNLHRARMSMHQNAEVYITEGYIDVIAAYQNGLYNTVATLGTSFTPEHAKLIRRNVNKAILLYDGDEAGTQAALRGSEILENHSIDTAIVNLPDGQDPDDYFKTQTLQDFAQLRKNAISREQLQLQLLKSKYPTQNGEEKVHYAMEAIRVIAEIENAPKREYFLLELSKEVNLSLDSLQDELKKQIEKQKKANNMKKHDGKWNNRINYGKHSHNQMNSIIPAFQKAEREIIWIMLHDVEKGKKLAEKIQADFQIPEHSLIAARIYSYYQENILPSMSEILNYFHDQPNVLRVLTNMQFTFDEQLFDDQSHLDACIELIEKRQLENELKILQNQIELANKTGKQDQLVELLKKMQEIQKRIKKL</sequence>
<keyword evidence="10 12" id="KW-0238">DNA-binding</keyword>
<proteinExistence type="inferred from homology"/>
<dbReference type="SUPFAM" id="SSF57783">
    <property type="entry name" value="Zinc beta-ribbon"/>
    <property type="match status" value="1"/>
</dbReference>
<keyword evidence="6 12" id="KW-0479">Metal-binding</keyword>
<feature type="zinc finger region" description="CHC2-type" evidence="12 14">
    <location>
        <begin position="41"/>
        <end position="65"/>
    </location>
</feature>
<dbReference type="Proteomes" id="UP000095255">
    <property type="component" value="Unassembled WGS sequence"/>
</dbReference>
<dbReference type="Gene3D" id="1.10.860.10">
    <property type="entry name" value="DNAb Helicase, Chain A"/>
    <property type="match status" value="1"/>
</dbReference>
<evidence type="ECO:0000256" key="14">
    <source>
        <dbReference type="PIRSR" id="PIRSR002811-1"/>
    </source>
</evidence>
<dbReference type="GO" id="GO:0000428">
    <property type="term" value="C:DNA-directed RNA polymerase complex"/>
    <property type="evidence" value="ECO:0007669"/>
    <property type="project" value="UniProtKB-KW"/>
</dbReference>
<comment type="similarity">
    <text evidence="12 13">Belongs to the DnaG primase family.</text>
</comment>